<accession>A0A2V5KZP8</accession>
<dbReference type="InterPro" id="IPR051698">
    <property type="entry name" value="Transposase_11-like"/>
</dbReference>
<dbReference type="RefSeq" id="WP_110503148.1">
    <property type="nucleotide sequence ID" value="NZ_QJVD01000054.1"/>
</dbReference>
<evidence type="ECO:0000313" key="4">
    <source>
        <dbReference type="EMBL" id="PYI64381.1"/>
    </source>
</evidence>
<dbReference type="Pfam" id="PF13808">
    <property type="entry name" value="DDE_Tnp_1_assoc"/>
    <property type="match status" value="1"/>
</dbReference>
<protein>
    <submittedName>
        <fullName evidence="4">ISAs1 family transposase</fullName>
    </submittedName>
</protein>
<feature type="domain" description="Transposase IS4-like" evidence="2">
    <location>
        <begin position="120"/>
        <end position="347"/>
    </location>
</feature>
<dbReference type="PANTHER" id="PTHR30298:SF0">
    <property type="entry name" value="PROTEIN YBFL-RELATED"/>
    <property type="match status" value="1"/>
</dbReference>
<name>A0A2V5KZP8_9MICC</name>
<feature type="domain" description="H repeat-associated protein N-terminal" evidence="3">
    <location>
        <begin position="28"/>
        <end position="112"/>
    </location>
</feature>
<dbReference type="NCBIfam" id="NF033564">
    <property type="entry name" value="transpos_ISAs1"/>
    <property type="match status" value="1"/>
</dbReference>
<proteinExistence type="predicted"/>
<keyword evidence="5" id="KW-1185">Reference proteome</keyword>
<keyword evidence="1" id="KW-0472">Membrane</keyword>
<dbReference type="OrthoDB" id="3867913at2"/>
<keyword evidence="1" id="KW-1133">Transmembrane helix</keyword>
<reference evidence="4 5" key="1">
    <citation type="submission" date="2018-05" db="EMBL/GenBank/DDBJ databases">
        <title>Genetic diversity of glacier-inhabiting Cryobacterium bacteria in China and description of Cryobacterium mengkeensis sp. nov. and Arthrobacter glacialis sp. nov.</title>
        <authorList>
            <person name="Liu Q."/>
            <person name="Xin Y.-H."/>
        </authorList>
    </citation>
    <scope>NUCLEOTIDE SEQUENCE [LARGE SCALE GENOMIC DNA]</scope>
    <source>
        <strain evidence="4 5">LI2</strain>
    </source>
</reference>
<sequence>MSSSHLALFIDEFATAGQVEIDPGKVLAALCELPDPRKKRGVRHRFSHLLVIMICSMVAGATTLVEMAEWAADTARGQLADLGIGAPHATTLARILQRLDADVLDRLAGSWAQGMTPVTAIAIDGKEVRGAKNGGGTRVHLLAGIDHTTGAVLVQANVSEKHNEITYFKPLLEGIKDLKDVIVSADALHTQREHAQYLHSREAQYVLTVKGNQPKLHEQLCALPWKRVRAGNKTRETANGRDIERTVKCVSVDDEIKFPHASQAAQITRKSRPLGTRKWSTETVYIVTSLTPAQGKPELIGSLIRGHWGIENGLHWRRDVTWREDGSQIRCGNAPRAMASLRNIAITILRLEGETNIAKATRGARNYPHRALKLAGLNIS</sequence>
<dbReference type="Proteomes" id="UP000247832">
    <property type="component" value="Unassembled WGS sequence"/>
</dbReference>
<evidence type="ECO:0000259" key="2">
    <source>
        <dbReference type="Pfam" id="PF01609"/>
    </source>
</evidence>
<evidence type="ECO:0000313" key="5">
    <source>
        <dbReference type="Proteomes" id="UP000247832"/>
    </source>
</evidence>
<dbReference type="PANTHER" id="PTHR30298">
    <property type="entry name" value="H REPEAT-ASSOCIATED PREDICTED TRANSPOSASE"/>
    <property type="match status" value="1"/>
</dbReference>
<dbReference type="InterPro" id="IPR047647">
    <property type="entry name" value="ISAs1_transpos"/>
</dbReference>
<dbReference type="Pfam" id="PF01609">
    <property type="entry name" value="DDE_Tnp_1"/>
    <property type="match status" value="1"/>
</dbReference>
<dbReference type="EMBL" id="QJVD01000054">
    <property type="protein sequence ID" value="PYI64381.1"/>
    <property type="molecule type" value="Genomic_DNA"/>
</dbReference>
<dbReference type="GO" id="GO:0003677">
    <property type="term" value="F:DNA binding"/>
    <property type="evidence" value="ECO:0007669"/>
    <property type="project" value="InterPro"/>
</dbReference>
<evidence type="ECO:0000256" key="1">
    <source>
        <dbReference type="SAM" id="Phobius"/>
    </source>
</evidence>
<evidence type="ECO:0000259" key="3">
    <source>
        <dbReference type="Pfam" id="PF13808"/>
    </source>
</evidence>
<organism evidence="4 5">
    <name type="scientific">Arthrobacter livingstonensis</name>
    <dbReference type="NCBI Taxonomy" id="670078"/>
    <lineage>
        <taxon>Bacteria</taxon>
        <taxon>Bacillati</taxon>
        <taxon>Actinomycetota</taxon>
        <taxon>Actinomycetes</taxon>
        <taxon>Micrococcales</taxon>
        <taxon>Micrococcaceae</taxon>
        <taxon>Arthrobacter</taxon>
    </lineage>
</organism>
<comment type="caution">
    <text evidence="4">The sequence shown here is derived from an EMBL/GenBank/DDBJ whole genome shotgun (WGS) entry which is preliminary data.</text>
</comment>
<dbReference type="AlphaFoldDB" id="A0A2V5KZP8"/>
<keyword evidence="1" id="KW-0812">Transmembrane</keyword>
<gene>
    <name evidence="4" type="ORF">CVV68_22125</name>
</gene>
<dbReference type="GO" id="GO:0006313">
    <property type="term" value="P:DNA transposition"/>
    <property type="evidence" value="ECO:0007669"/>
    <property type="project" value="InterPro"/>
</dbReference>
<dbReference type="InterPro" id="IPR032806">
    <property type="entry name" value="YbfD_N"/>
</dbReference>
<dbReference type="InterPro" id="IPR002559">
    <property type="entry name" value="Transposase_11"/>
</dbReference>
<dbReference type="GO" id="GO:0004803">
    <property type="term" value="F:transposase activity"/>
    <property type="evidence" value="ECO:0007669"/>
    <property type="project" value="InterPro"/>
</dbReference>
<feature type="transmembrane region" description="Helical" evidence="1">
    <location>
        <begin position="46"/>
        <end position="65"/>
    </location>
</feature>